<evidence type="ECO:0000313" key="8">
    <source>
        <dbReference type="Proteomes" id="UP001320272"/>
    </source>
</evidence>
<evidence type="ECO:0000256" key="3">
    <source>
        <dbReference type="ARBA" id="ARBA00011901"/>
    </source>
</evidence>
<protein>
    <recommendedName>
        <fullName evidence="3">N-acetylmuramoyl-L-alanine amidase</fullName>
        <ecNumber evidence="3">3.5.1.28</ecNumber>
    </recommendedName>
</protein>
<dbReference type="Pfam" id="PF01510">
    <property type="entry name" value="Amidase_2"/>
    <property type="match status" value="1"/>
</dbReference>
<comment type="similarity">
    <text evidence="2">Belongs to the N-acetylmuramoyl-L-alanine amidase 2 family.</text>
</comment>
<evidence type="ECO:0000259" key="6">
    <source>
        <dbReference type="SMART" id="SM00644"/>
    </source>
</evidence>
<comment type="catalytic activity">
    <reaction evidence="1">
        <text>Hydrolyzes the link between N-acetylmuramoyl residues and L-amino acid residues in certain cell-wall glycopeptides.</text>
        <dbReference type="EC" id="3.5.1.28"/>
    </reaction>
</comment>
<evidence type="ECO:0000256" key="4">
    <source>
        <dbReference type="ARBA" id="ARBA00022801"/>
    </source>
</evidence>
<keyword evidence="8" id="KW-1185">Reference proteome</keyword>
<name>A0ABS9AY87_9GAMM</name>
<dbReference type="PANTHER" id="PTHR30417:SF1">
    <property type="entry name" value="N-ACETYLMURAMOYL-L-ALANINE AMIDASE AMID"/>
    <property type="match status" value="1"/>
</dbReference>
<evidence type="ECO:0000256" key="2">
    <source>
        <dbReference type="ARBA" id="ARBA00007553"/>
    </source>
</evidence>
<reference evidence="7 8" key="1">
    <citation type="journal article" date="2021" name="Front. Microbiol.">
        <title>Aerobic Denitrification and Heterotrophic Sulfur Oxidation in the Genus Halomonas Revealed by Six Novel Species Characterizations and Genome-Based Analysis.</title>
        <authorList>
            <person name="Wang L."/>
            <person name="Shao Z."/>
        </authorList>
    </citation>
    <scope>NUCLEOTIDE SEQUENCE [LARGE SCALE GENOMIC DNA]</scope>
    <source>
        <strain evidence="7 8">MCCC 1A11058</strain>
    </source>
</reference>
<dbReference type="SMART" id="SM00644">
    <property type="entry name" value="Ami_2"/>
    <property type="match status" value="1"/>
</dbReference>
<dbReference type="CDD" id="cd06583">
    <property type="entry name" value="PGRP"/>
    <property type="match status" value="1"/>
</dbReference>
<keyword evidence="5" id="KW-0961">Cell wall biogenesis/degradation</keyword>
<accession>A0ABS9AY87</accession>
<sequence>MSIALAGAWLAGCAAPEQLERRSGYVVDHSWVAPSHNSRVRHLVMHYTDIDEAESLAVLTGPHVSAHYVLPLPPRDHRGQPLVYQLVDENRRAWHAGASAWRGRININDTSIGIEIVNLGPDRPYAEVERLLEENPEASVDIQWAPYPDAQIEALIALSRDIIERHGIHPADVVAHSDISPTRKIDPGPRFPWRELYEAGIGVWPEDDAVASWQARFEAQPPALSVLQEALRVWGYPLKETGELDRETRAVLRAFQMRFRPSDYRGTPDAETAAILWALLERYRPAALDGLAPSLRHSQPLRNS</sequence>
<dbReference type="InterPro" id="IPR036505">
    <property type="entry name" value="Amidase/PGRP_sf"/>
</dbReference>
<dbReference type="PANTHER" id="PTHR30417">
    <property type="entry name" value="N-ACETYLMURAMOYL-L-ALANINE AMIDASE AMID"/>
    <property type="match status" value="1"/>
</dbReference>
<gene>
    <name evidence="7" type="ORF">HOP59_20855</name>
</gene>
<dbReference type="InterPro" id="IPR036366">
    <property type="entry name" value="PGBDSf"/>
</dbReference>
<organism evidence="7 8">
    <name type="scientific">Billgrantia aerodenitrificans</name>
    <dbReference type="NCBI Taxonomy" id="2733483"/>
    <lineage>
        <taxon>Bacteria</taxon>
        <taxon>Pseudomonadati</taxon>
        <taxon>Pseudomonadota</taxon>
        <taxon>Gammaproteobacteria</taxon>
        <taxon>Oceanospirillales</taxon>
        <taxon>Halomonadaceae</taxon>
        <taxon>Billgrantia</taxon>
    </lineage>
</organism>
<dbReference type="Proteomes" id="UP001320272">
    <property type="component" value="Unassembled WGS sequence"/>
</dbReference>
<dbReference type="InterPro" id="IPR036365">
    <property type="entry name" value="PGBD-like_sf"/>
</dbReference>
<evidence type="ECO:0000256" key="1">
    <source>
        <dbReference type="ARBA" id="ARBA00001561"/>
    </source>
</evidence>
<dbReference type="SUPFAM" id="SSF55846">
    <property type="entry name" value="N-acetylmuramoyl-L-alanine amidase-like"/>
    <property type="match status" value="1"/>
</dbReference>
<keyword evidence="4" id="KW-0378">Hydrolase</keyword>
<dbReference type="Gene3D" id="1.10.101.10">
    <property type="entry name" value="PGBD-like superfamily/PGBD"/>
    <property type="match status" value="1"/>
</dbReference>
<dbReference type="EMBL" id="JABFTV010000013">
    <property type="protein sequence ID" value="MCE8026583.1"/>
    <property type="molecule type" value="Genomic_DNA"/>
</dbReference>
<dbReference type="InterPro" id="IPR002502">
    <property type="entry name" value="Amidase_domain"/>
</dbReference>
<evidence type="ECO:0000313" key="7">
    <source>
        <dbReference type="EMBL" id="MCE8026583.1"/>
    </source>
</evidence>
<dbReference type="EC" id="3.5.1.28" evidence="3"/>
<proteinExistence type="inferred from homology"/>
<feature type="domain" description="N-acetylmuramoyl-L-alanine amidase" evidence="6">
    <location>
        <begin position="30"/>
        <end position="188"/>
    </location>
</feature>
<comment type="caution">
    <text evidence="7">The sequence shown here is derived from an EMBL/GenBank/DDBJ whole genome shotgun (WGS) entry which is preliminary data.</text>
</comment>
<dbReference type="Pfam" id="PF01471">
    <property type="entry name" value="PG_binding_1"/>
    <property type="match status" value="1"/>
</dbReference>
<dbReference type="SUPFAM" id="SSF47090">
    <property type="entry name" value="PGBD-like"/>
    <property type="match status" value="1"/>
</dbReference>
<dbReference type="Gene3D" id="3.40.80.10">
    <property type="entry name" value="Peptidoglycan recognition protein-like"/>
    <property type="match status" value="1"/>
</dbReference>
<dbReference type="InterPro" id="IPR051206">
    <property type="entry name" value="NAMLAA_amidase_2"/>
</dbReference>
<dbReference type="InterPro" id="IPR002477">
    <property type="entry name" value="Peptidoglycan-bd-like"/>
</dbReference>
<evidence type="ECO:0000256" key="5">
    <source>
        <dbReference type="ARBA" id="ARBA00023316"/>
    </source>
</evidence>